<organism evidence="2 3">
    <name type="scientific">Persicobacter diffluens</name>
    <dbReference type="NCBI Taxonomy" id="981"/>
    <lineage>
        <taxon>Bacteria</taxon>
        <taxon>Pseudomonadati</taxon>
        <taxon>Bacteroidota</taxon>
        <taxon>Cytophagia</taxon>
        <taxon>Cytophagales</taxon>
        <taxon>Persicobacteraceae</taxon>
        <taxon>Persicobacter</taxon>
    </lineage>
</organism>
<evidence type="ECO:0000313" key="3">
    <source>
        <dbReference type="Proteomes" id="UP001310022"/>
    </source>
</evidence>
<dbReference type="AlphaFoldDB" id="A0AAN4W0T0"/>
<feature type="transmembrane region" description="Helical" evidence="1">
    <location>
        <begin position="101"/>
        <end position="121"/>
    </location>
</feature>
<keyword evidence="1" id="KW-0812">Transmembrane</keyword>
<feature type="transmembrane region" description="Helical" evidence="1">
    <location>
        <begin position="61"/>
        <end position="80"/>
    </location>
</feature>
<feature type="transmembrane region" description="Helical" evidence="1">
    <location>
        <begin position="127"/>
        <end position="147"/>
    </location>
</feature>
<keyword evidence="1" id="KW-0472">Membrane</keyword>
<evidence type="ECO:0000256" key="1">
    <source>
        <dbReference type="SAM" id="Phobius"/>
    </source>
</evidence>
<keyword evidence="1" id="KW-1133">Transmembrane helix</keyword>
<feature type="transmembrane region" description="Helical" evidence="1">
    <location>
        <begin position="30"/>
        <end position="49"/>
    </location>
</feature>
<gene>
    <name evidence="2" type="ORF">PEDI_41130</name>
</gene>
<reference evidence="2 3" key="1">
    <citation type="submission" date="2021-12" db="EMBL/GenBank/DDBJ databases">
        <title>Genome sequencing of bacteria with rrn-lacking chromosome and rrn-plasmid.</title>
        <authorList>
            <person name="Anda M."/>
            <person name="Iwasaki W."/>
        </authorList>
    </citation>
    <scope>NUCLEOTIDE SEQUENCE [LARGE SCALE GENOMIC DNA]</scope>
    <source>
        <strain evidence="2 3">NBRC 15940</strain>
    </source>
</reference>
<dbReference type="Proteomes" id="UP001310022">
    <property type="component" value="Unassembled WGS sequence"/>
</dbReference>
<sequence length="163" mass="18823">MLIAFPFIDIVTFWDLNEESGMKKNLNNPIIFTLFYLIYLLYLTVAVLISEHHYLSASLFFWPIIHLGSTLGAYCHDLWFRKSIDPKALNLLVKYLNRIPARAMTILAITLSIGCLVLWWFSKYLLGLLILITLPIAIRELVLYIPLTIQKPAQITKPQEQVS</sequence>
<protein>
    <submittedName>
        <fullName evidence="2">Uncharacterized protein</fullName>
    </submittedName>
</protein>
<accession>A0AAN4W0T0</accession>
<dbReference type="EMBL" id="BQKE01000003">
    <property type="protein sequence ID" value="GJM63561.1"/>
    <property type="molecule type" value="Genomic_DNA"/>
</dbReference>
<keyword evidence="3" id="KW-1185">Reference proteome</keyword>
<comment type="caution">
    <text evidence="2">The sequence shown here is derived from an EMBL/GenBank/DDBJ whole genome shotgun (WGS) entry which is preliminary data.</text>
</comment>
<evidence type="ECO:0000313" key="2">
    <source>
        <dbReference type="EMBL" id="GJM63561.1"/>
    </source>
</evidence>
<proteinExistence type="predicted"/>
<name>A0AAN4W0T0_9BACT</name>